<dbReference type="InterPro" id="IPR008166">
    <property type="entry name" value="Glyco_transf_92"/>
</dbReference>
<gene>
    <name evidence="10" type="ORF">Pmani_001435</name>
</gene>
<dbReference type="Proteomes" id="UP001292094">
    <property type="component" value="Unassembled WGS sequence"/>
</dbReference>
<protein>
    <recommendedName>
        <fullName evidence="8">Glycosyltransferase family 92 protein</fullName>
        <ecNumber evidence="8">2.4.1.-</ecNumber>
    </recommendedName>
</protein>
<keyword evidence="9" id="KW-0732">Signal</keyword>
<organism evidence="10 11">
    <name type="scientific">Petrolisthes manimaculis</name>
    <dbReference type="NCBI Taxonomy" id="1843537"/>
    <lineage>
        <taxon>Eukaryota</taxon>
        <taxon>Metazoa</taxon>
        <taxon>Ecdysozoa</taxon>
        <taxon>Arthropoda</taxon>
        <taxon>Crustacea</taxon>
        <taxon>Multicrustacea</taxon>
        <taxon>Malacostraca</taxon>
        <taxon>Eumalacostraca</taxon>
        <taxon>Eucarida</taxon>
        <taxon>Decapoda</taxon>
        <taxon>Pleocyemata</taxon>
        <taxon>Anomura</taxon>
        <taxon>Galatheoidea</taxon>
        <taxon>Porcellanidae</taxon>
        <taxon>Petrolisthes</taxon>
    </lineage>
</organism>
<dbReference type="AlphaFoldDB" id="A0AAE1UK99"/>
<evidence type="ECO:0000256" key="3">
    <source>
        <dbReference type="ARBA" id="ARBA00022676"/>
    </source>
</evidence>
<dbReference type="PANTHER" id="PTHR21461">
    <property type="entry name" value="GLYCOSYLTRANSFERASE FAMILY 92 PROTEIN"/>
    <property type="match status" value="1"/>
</dbReference>
<dbReference type="GO" id="GO:0016757">
    <property type="term" value="F:glycosyltransferase activity"/>
    <property type="evidence" value="ECO:0007669"/>
    <property type="project" value="UniProtKB-UniRule"/>
</dbReference>
<comment type="similarity">
    <text evidence="2 8">Belongs to the glycosyltransferase 92 family.</text>
</comment>
<keyword evidence="3 8" id="KW-0328">Glycosyltransferase</keyword>
<evidence type="ECO:0000256" key="5">
    <source>
        <dbReference type="ARBA" id="ARBA00022692"/>
    </source>
</evidence>
<comment type="caution">
    <text evidence="10">The sequence shown here is derived from an EMBL/GenBank/DDBJ whole genome shotgun (WGS) entry which is preliminary data.</text>
</comment>
<evidence type="ECO:0000256" key="6">
    <source>
        <dbReference type="ARBA" id="ARBA00022989"/>
    </source>
</evidence>
<name>A0AAE1UK99_9EUCA</name>
<dbReference type="GO" id="GO:0005737">
    <property type="term" value="C:cytoplasm"/>
    <property type="evidence" value="ECO:0007669"/>
    <property type="project" value="TreeGrafter"/>
</dbReference>
<keyword evidence="7" id="KW-0472">Membrane</keyword>
<dbReference type="PANTHER" id="PTHR21461:SF1">
    <property type="entry name" value="GLYCOSYLTRANSFERASE FAMILY 92 PROTEIN"/>
    <property type="match status" value="1"/>
</dbReference>
<keyword evidence="5" id="KW-0812">Transmembrane</keyword>
<keyword evidence="6" id="KW-1133">Transmembrane helix</keyword>
<feature type="chain" id="PRO_5042023221" description="Glycosyltransferase family 92 protein" evidence="9">
    <location>
        <begin position="24"/>
        <end position="236"/>
    </location>
</feature>
<sequence>MPSGRWVRLHAVWLAVTVQDLAARGTTTTTKPGNLSVCVKPFHHNYNQAIWLVEFIEYYRLQGATMFTFYNSTMGQDVSSVLRYYENLGLVSNAFFYKYWENDTRAVHDTLFPDRHGLGYTLYGDESLMPYLLTAYKTRRQTKLLKYGRRSKYLSRPEKVIEVGNHFVWQTIEPEECSDPSTRLFDFHVSILHDQLRIPALTSHQASLVLLASDWALNGGQPTLFPGRSSHLLPLG</sequence>
<feature type="signal peptide" evidence="9">
    <location>
        <begin position="1"/>
        <end position="23"/>
    </location>
</feature>
<reference evidence="10" key="1">
    <citation type="submission" date="2023-11" db="EMBL/GenBank/DDBJ databases">
        <title>Genome assemblies of two species of porcelain crab, Petrolisthes cinctipes and Petrolisthes manimaculis (Anomura: Porcellanidae).</title>
        <authorList>
            <person name="Angst P."/>
        </authorList>
    </citation>
    <scope>NUCLEOTIDE SEQUENCE</scope>
    <source>
        <strain evidence="10">PB745_02</strain>
        <tissue evidence="10">Gill</tissue>
    </source>
</reference>
<dbReference type="GO" id="GO:0016020">
    <property type="term" value="C:membrane"/>
    <property type="evidence" value="ECO:0007669"/>
    <property type="project" value="UniProtKB-SubCell"/>
</dbReference>
<evidence type="ECO:0000256" key="2">
    <source>
        <dbReference type="ARBA" id="ARBA00007647"/>
    </source>
</evidence>
<keyword evidence="4 8" id="KW-0808">Transferase</keyword>
<evidence type="ECO:0000256" key="8">
    <source>
        <dbReference type="RuleBase" id="RU366017"/>
    </source>
</evidence>
<evidence type="ECO:0000256" key="9">
    <source>
        <dbReference type="SAM" id="SignalP"/>
    </source>
</evidence>
<dbReference type="EMBL" id="JAWZYT010000097">
    <property type="protein sequence ID" value="KAK4328113.1"/>
    <property type="molecule type" value="Genomic_DNA"/>
</dbReference>
<comment type="subcellular location">
    <subcellularLocation>
        <location evidence="1">Membrane</location>
        <topology evidence="1">Single-pass membrane protein</topology>
    </subcellularLocation>
</comment>
<evidence type="ECO:0000313" key="10">
    <source>
        <dbReference type="EMBL" id="KAK4328113.1"/>
    </source>
</evidence>
<dbReference type="Pfam" id="PF01697">
    <property type="entry name" value="Glyco_transf_92"/>
    <property type="match status" value="1"/>
</dbReference>
<evidence type="ECO:0000256" key="1">
    <source>
        <dbReference type="ARBA" id="ARBA00004167"/>
    </source>
</evidence>
<accession>A0AAE1UK99</accession>
<evidence type="ECO:0000256" key="7">
    <source>
        <dbReference type="ARBA" id="ARBA00023136"/>
    </source>
</evidence>
<proteinExistence type="inferred from homology"/>
<evidence type="ECO:0000313" key="11">
    <source>
        <dbReference type="Proteomes" id="UP001292094"/>
    </source>
</evidence>
<keyword evidence="11" id="KW-1185">Reference proteome</keyword>
<dbReference type="EC" id="2.4.1.-" evidence="8"/>
<evidence type="ECO:0000256" key="4">
    <source>
        <dbReference type="ARBA" id="ARBA00022679"/>
    </source>
</evidence>